<feature type="compositionally biased region" description="Pro residues" evidence="10">
    <location>
        <begin position="148"/>
        <end position="158"/>
    </location>
</feature>
<keyword evidence="8" id="KW-1015">Disulfide bond</keyword>
<dbReference type="SUPFAM" id="SSF48537">
    <property type="entry name" value="Phospholipase C/P1 nuclease"/>
    <property type="match status" value="1"/>
</dbReference>
<feature type="region of interest" description="Disordered" evidence="10">
    <location>
        <begin position="134"/>
        <end position="158"/>
    </location>
</feature>
<gene>
    <name evidence="11" type="ORF">PanWU01x14_076860</name>
</gene>
<keyword evidence="6" id="KW-0255">Endonuclease</keyword>
<keyword evidence="9" id="KW-0325">Glycoprotein</keyword>
<reference evidence="12" key="1">
    <citation type="submission" date="2016-06" db="EMBL/GenBank/DDBJ databases">
        <title>Parallel loss of symbiosis genes in relatives of nitrogen-fixing non-legume Parasponia.</title>
        <authorList>
            <person name="Van Velzen R."/>
            <person name="Holmer R."/>
            <person name="Bu F."/>
            <person name="Rutten L."/>
            <person name="Van Zeijl A."/>
            <person name="Liu W."/>
            <person name="Santuari L."/>
            <person name="Cao Q."/>
            <person name="Sharma T."/>
            <person name="Shen D."/>
            <person name="Roswanjaya Y."/>
            <person name="Wardhani T."/>
            <person name="Kalhor M.S."/>
            <person name="Jansen J."/>
            <person name="Van den Hoogen J."/>
            <person name="Gungor B."/>
            <person name="Hartog M."/>
            <person name="Hontelez J."/>
            <person name="Verver J."/>
            <person name="Yang W.-C."/>
            <person name="Schijlen E."/>
            <person name="Repin R."/>
            <person name="Schilthuizen M."/>
            <person name="Schranz E."/>
            <person name="Heidstra R."/>
            <person name="Miyata K."/>
            <person name="Fedorova E."/>
            <person name="Kohlen W."/>
            <person name="Bisseling T."/>
            <person name="Smit S."/>
            <person name="Geurts R."/>
        </authorList>
    </citation>
    <scope>NUCLEOTIDE SEQUENCE [LARGE SCALE GENOMIC DNA]</scope>
    <source>
        <strain evidence="12">cv. WU1-14</strain>
    </source>
</reference>
<dbReference type="Gene3D" id="1.10.575.10">
    <property type="entry name" value="P1 Nuclease"/>
    <property type="match status" value="1"/>
</dbReference>
<evidence type="ECO:0000256" key="7">
    <source>
        <dbReference type="ARBA" id="ARBA00022801"/>
    </source>
</evidence>
<comment type="catalytic activity">
    <reaction evidence="1">
        <text>Endonucleolytic cleavage to 5'-phosphomononucleotide and 5'-phosphooligonucleotide end-products.</text>
        <dbReference type="EC" id="3.1.30.1"/>
    </reaction>
</comment>
<dbReference type="GO" id="GO:0006308">
    <property type="term" value="P:DNA catabolic process"/>
    <property type="evidence" value="ECO:0007669"/>
    <property type="project" value="InterPro"/>
</dbReference>
<dbReference type="InterPro" id="IPR008947">
    <property type="entry name" value="PLipase_C/P1_nuclease_dom_sf"/>
</dbReference>
<evidence type="ECO:0000256" key="1">
    <source>
        <dbReference type="ARBA" id="ARBA00000245"/>
    </source>
</evidence>
<dbReference type="Proteomes" id="UP000237105">
    <property type="component" value="Unassembled WGS sequence"/>
</dbReference>
<protein>
    <recommendedName>
        <fullName evidence="3">Aspergillus nuclease S1</fullName>
        <ecNumber evidence="3">3.1.30.1</ecNumber>
    </recommendedName>
</protein>
<dbReference type="InterPro" id="IPR003154">
    <property type="entry name" value="S1/P1nuclease"/>
</dbReference>
<evidence type="ECO:0000256" key="2">
    <source>
        <dbReference type="ARBA" id="ARBA00009547"/>
    </source>
</evidence>
<evidence type="ECO:0000256" key="8">
    <source>
        <dbReference type="ARBA" id="ARBA00023157"/>
    </source>
</evidence>
<evidence type="ECO:0000256" key="5">
    <source>
        <dbReference type="ARBA" id="ARBA00022723"/>
    </source>
</evidence>
<dbReference type="EMBL" id="JXTB01000047">
    <property type="protein sequence ID" value="PON70976.1"/>
    <property type="molecule type" value="Genomic_DNA"/>
</dbReference>
<sequence>MFQPLHIGFLGDKVGNKIQVRWYSTGTNLYRARIFTRFPSRIHEVWDEKIIESALTYASESITAACNYAYANVTSGSKLGDHQSWTLQGHQWGNQAVYLVIDTNISGKTCRKLIFPRYLVIKIKATSGKAAASFKETSGGTGRTCPAAQPPSPNTLVH</sequence>
<keyword evidence="7" id="KW-0378">Hydrolase</keyword>
<dbReference type="STRING" id="3476.A0A2P5DCG4"/>
<dbReference type="PANTHER" id="PTHR33146:SF26">
    <property type="entry name" value="ENDONUCLEASE 4"/>
    <property type="match status" value="1"/>
</dbReference>
<keyword evidence="12" id="KW-1185">Reference proteome</keyword>
<dbReference type="Pfam" id="PF02265">
    <property type="entry name" value="S1-P1_nuclease"/>
    <property type="match status" value="1"/>
</dbReference>
<dbReference type="PANTHER" id="PTHR33146">
    <property type="entry name" value="ENDONUCLEASE 4"/>
    <property type="match status" value="1"/>
</dbReference>
<keyword evidence="5" id="KW-0479">Metal-binding</keyword>
<dbReference type="GO" id="GO:0046872">
    <property type="term" value="F:metal ion binding"/>
    <property type="evidence" value="ECO:0007669"/>
    <property type="project" value="UniProtKB-KW"/>
</dbReference>
<dbReference type="GO" id="GO:0004521">
    <property type="term" value="F:RNA endonuclease activity"/>
    <property type="evidence" value="ECO:0007669"/>
    <property type="project" value="UniProtKB-ARBA"/>
</dbReference>
<evidence type="ECO:0000313" key="11">
    <source>
        <dbReference type="EMBL" id="PON70976.1"/>
    </source>
</evidence>
<evidence type="ECO:0000256" key="9">
    <source>
        <dbReference type="ARBA" id="ARBA00023180"/>
    </source>
</evidence>
<accession>A0A2P5DCG4</accession>
<evidence type="ECO:0000256" key="3">
    <source>
        <dbReference type="ARBA" id="ARBA00012562"/>
    </source>
</evidence>
<name>A0A2P5DCG4_PARAD</name>
<evidence type="ECO:0000256" key="4">
    <source>
        <dbReference type="ARBA" id="ARBA00022722"/>
    </source>
</evidence>
<dbReference type="GO" id="GO:0000014">
    <property type="term" value="F:single-stranded DNA endodeoxyribonuclease activity"/>
    <property type="evidence" value="ECO:0007669"/>
    <property type="project" value="UniProtKB-ARBA"/>
</dbReference>
<dbReference type="GO" id="GO:0003676">
    <property type="term" value="F:nucleic acid binding"/>
    <property type="evidence" value="ECO:0007669"/>
    <property type="project" value="InterPro"/>
</dbReference>
<dbReference type="AlphaFoldDB" id="A0A2P5DCG4"/>
<keyword evidence="4" id="KW-0540">Nuclease</keyword>
<comment type="similarity">
    <text evidence="2">Belongs to the nuclease type I family.</text>
</comment>
<proteinExistence type="inferred from homology"/>
<dbReference type="EC" id="3.1.30.1" evidence="3"/>
<evidence type="ECO:0000256" key="10">
    <source>
        <dbReference type="SAM" id="MobiDB-lite"/>
    </source>
</evidence>
<evidence type="ECO:0000256" key="6">
    <source>
        <dbReference type="ARBA" id="ARBA00022759"/>
    </source>
</evidence>
<organism evidence="11 12">
    <name type="scientific">Parasponia andersonii</name>
    <name type="common">Sponia andersonii</name>
    <dbReference type="NCBI Taxonomy" id="3476"/>
    <lineage>
        <taxon>Eukaryota</taxon>
        <taxon>Viridiplantae</taxon>
        <taxon>Streptophyta</taxon>
        <taxon>Embryophyta</taxon>
        <taxon>Tracheophyta</taxon>
        <taxon>Spermatophyta</taxon>
        <taxon>Magnoliopsida</taxon>
        <taxon>eudicotyledons</taxon>
        <taxon>Gunneridae</taxon>
        <taxon>Pentapetalae</taxon>
        <taxon>rosids</taxon>
        <taxon>fabids</taxon>
        <taxon>Rosales</taxon>
        <taxon>Cannabaceae</taxon>
        <taxon>Parasponia</taxon>
    </lineage>
</organism>
<comment type="caution">
    <text evidence="11">The sequence shown here is derived from an EMBL/GenBank/DDBJ whole genome shotgun (WGS) entry which is preliminary data.</text>
</comment>
<dbReference type="OrthoDB" id="441446at2759"/>
<evidence type="ECO:0000313" key="12">
    <source>
        <dbReference type="Proteomes" id="UP000237105"/>
    </source>
</evidence>